<dbReference type="PANTHER" id="PTHR43751:SF6">
    <property type="entry name" value="N-ACETYLGALACTOSAMINE-6-O-SULFATASE"/>
    <property type="match status" value="1"/>
</dbReference>
<dbReference type="InterPro" id="IPR000917">
    <property type="entry name" value="Sulfatase_N"/>
</dbReference>
<dbReference type="SUPFAM" id="SSF53649">
    <property type="entry name" value="Alkaline phosphatase-like"/>
    <property type="match status" value="1"/>
</dbReference>
<dbReference type="Gene3D" id="3.40.720.10">
    <property type="entry name" value="Alkaline Phosphatase, subunit A"/>
    <property type="match status" value="1"/>
</dbReference>
<dbReference type="CDD" id="cd16143">
    <property type="entry name" value="ARS_like"/>
    <property type="match status" value="1"/>
</dbReference>
<comment type="similarity">
    <text evidence="1">Belongs to the sulfatase family.</text>
</comment>
<evidence type="ECO:0000259" key="4">
    <source>
        <dbReference type="Pfam" id="PF00884"/>
    </source>
</evidence>
<evidence type="ECO:0000313" key="5">
    <source>
        <dbReference type="EMBL" id="UZD24712.1"/>
    </source>
</evidence>
<feature type="chain" id="PRO_5046329709" evidence="3">
    <location>
        <begin position="24"/>
        <end position="510"/>
    </location>
</feature>
<evidence type="ECO:0000256" key="1">
    <source>
        <dbReference type="ARBA" id="ARBA00008779"/>
    </source>
</evidence>
<dbReference type="PROSITE" id="PS00149">
    <property type="entry name" value="SULFATASE_2"/>
    <property type="match status" value="1"/>
</dbReference>
<evidence type="ECO:0000313" key="6">
    <source>
        <dbReference type="Proteomes" id="UP001163156"/>
    </source>
</evidence>
<dbReference type="InterPro" id="IPR024607">
    <property type="entry name" value="Sulfatase_CS"/>
</dbReference>
<dbReference type="Proteomes" id="UP001163156">
    <property type="component" value="Chromosome"/>
</dbReference>
<keyword evidence="6" id="KW-1185">Reference proteome</keyword>
<dbReference type="Pfam" id="PF00884">
    <property type="entry name" value="Sulfatase"/>
    <property type="match status" value="1"/>
</dbReference>
<evidence type="ECO:0000256" key="3">
    <source>
        <dbReference type="SAM" id="SignalP"/>
    </source>
</evidence>
<organism evidence="5 6">
    <name type="scientific">Algoriphagus halophytocola</name>
    <dbReference type="NCBI Taxonomy" id="2991499"/>
    <lineage>
        <taxon>Bacteria</taxon>
        <taxon>Pseudomonadati</taxon>
        <taxon>Bacteroidota</taxon>
        <taxon>Cytophagia</taxon>
        <taxon>Cytophagales</taxon>
        <taxon>Cyclobacteriaceae</taxon>
        <taxon>Algoriphagus</taxon>
    </lineage>
</organism>
<accession>A0ABY6MQ05</accession>
<name>A0ABY6MQ05_9BACT</name>
<keyword evidence="3" id="KW-0732">Signal</keyword>
<dbReference type="InterPro" id="IPR017850">
    <property type="entry name" value="Alkaline_phosphatase_core_sf"/>
</dbReference>
<proteinExistence type="inferred from homology"/>
<protein>
    <submittedName>
        <fullName evidence="5">Arylsulfatase</fullName>
    </submittedName>
</protein>
<dbReference type="Gene3D" id="3.30.1120.10">
    <property type="match status" value="1"/>
</dbReference>
<dbReference type="EMBL" id="CP110226">
    <property type="protein sequence ID" value="UZD24712.1"/>
    <property type="molecule type" value="Genomic_DNA"/>
</dbReference>
<keyword evidence="2" id="KW-0378">Hydrolase</keyword>
<dbReference type="InterPro" id="IPR052701">
    <property type="entry name" value="GAG_Ulvan_Degrading_Sulfatases"/>
</dbReference>
<dbReference type="PROSITE" id="PS00523">
    <property type="entry name" value="SULFATASE_1"/>
    <property type="match status" value="1"/>
</dbReference>
<dbReference type="PANTHER" id="PTHR43751">
    <property type="entry name" value="SULFATASE"/>
    <property type="match status" value="1"/>
</dbReference>
<evidence type="ECO:0000256" key="2">
    <source>
        <dbReference type="ARBA" id="ARBA00022801"/>
    </source>
</evidence>
<dbReference type="PROSITE" id="PS51257">
    <property type="entry name" value="PROKAR_LIPOPROTEIN"/>
    <property type="match status" value="1"/>
</dbReference>
<sequence length="510" mass="55706">MIKPSKILSLLLACGLFSCAEKSAETAENTQPNVLVIYTDDVGYGDVSAYGGKIPTPNIDQLAADGLLFTNAYATAATCTPSRYSLLTGEYAWRAKGRGVAPGDASALIRPGVETLPAVMQRAGYRTAVIGKWHLGLGGDNGPDWNGELNPGPLEIGFDYSFIIPATGDRVPTVFVEDHHVVGLDPNDPIEVNYREKVGDRPTGKDHPELLKMMWSHGHNHTIVNGVSRIGYMAGGEAALWRDEDFAQTFVDKASGFIQAESEKPFFMYFSTHDIHVPRIAHEQFQGATDFGPRGDVIVQLDWQVGELMKLLKEQGLEENTLVIFSSDNGPVLDDGYVDQARELIGDHAQNGGLSGGKYSALEAGTRVPFIVKWPAKVQANTSSDVMFSQVDLLASFAAANQVSYDSSQAIDSENHFETLIGESETGRYALVQEALFSNLAYLRSDGYKFIPGNEGPEMVPWGPIIRTGFAEQDQLFNIQSDPKETKELSADNPEILAEIKEELRKIVEQ</sequence>
<gene>
    <name evidence="5" type="ORF">OM944_01000</name>
</gene>
<feature type="domain" description="Sulfatase N-terminal" evidence="4">
    <location>
        <begin position="32"/>
        <end position="399"/>
    </location>
</feature>
<reference evidence="5" key="1">
    <citation type="submission" date="2022-10" db="EMBL/GenBank/DDBJ databases">
        <title>Algoriphagus sp. a novel bacteria isolate from halophytes salicornia europaea.</title>
        <authorList>
            <person name="Peng Y."/>
            <person name="Jiang L."/>
            <person name="Lee J."/>
        </authorList>
    </citation>
    <scope>NUCLEOTIDE SEQUENCE</scope>
    <source>
        <strain evidence="5">TR-M5</strain>
    </source>
</reference>
<feature type="signal peptide" evidence="3">
    <location>
        <begin position="1"/>
        <end position="23"/>
    </location>
</feature>